<feature type="compositionally biased region" description="Low complexity" evidence="4">
    <location>
        <begin position="738"/>
        <end position="751"/>
    </location>
</feature>
<feature type="region of interest" description="Disordered" evidence="4">
    <location>
        <begin position="993"/>
        <end position="1012"/>
    </location>
</feature>
<feature type="compositionally biased region" description="Low complexity" evidence="4">
    <location>
        <begin position="5084"/>
        <end position="5114"/>
    </location>
</feature>
<feature type="region of interest" description="Disordered" evidence="4">
    <location>
        <begin position="5057"/>
        <end position="5114"/>
    </location>
</feature>
<evidence type="ECO:0000313" key="7">
    <source>
        <dbReference type="Proteomes" id="UP000438448"/>
    </source>
</evidence>
<feature type="region of interest" description="Disordered" evidence="4">
    <location>
        <begin position="4251"/>
        <end position="4296"/>
    </location>
</feature>
<keyword evidence="1" id="KW-0945">Host-virus interaction</keyword>
<dbReference type="InterPro" id="IPR001300">
    <property type="entry name" value="Peptidase_C2_calpain_cat"/>
</dbReference>
<feature type="compositionally biased region" description="Polar residues" evidence="4">
    <location>
        <begin position="3318"/>
        <end position="3327"/>
    </location>
</feature>
<evidence type="ECO:0000256" key="3">
    <source>
        <dbReference type="SAM" id="Coils"/>
    </source>
</evidence>
<evidence type="ECO:0000259" key="5">
    <source>
        <dbReference type="PROSITE" id="PS50203"/>
    </source>
</evidence>
<comment type="caution">
    <text evidence="6">The sequence shown here is derived from an EMBL/GenBank/DDBJ whole genome shotgun (WGS) entry which is preliminary data.</text>
</comment>
<evidence type="ECO:0000313" key="6">
    <source>
        <dbReference type="EMBL" id="MQY22496.1"/>
    </source>
</evidence>
<accession>A0A7K0D9P5</accession>
<feature type="compositionally biased region" description="Low complexity" evidence="4">
    <location>
        <begin position="1847"/>
        <end position="1872"/>
    </location>
</feature>
<feature type="compositionally biased region" description="Low complexity" evidence="4">
    <location>
        <begin position="1502"/>
        <end position="1514"/>
    </location>
</feature>
<feature type="region of interest" description="Disordered" evidence="4">
    <location>
        <begin position="277"/>
        <end position="343"/>
    </location>
</feature>
<dbReference type="SUPFAM" id="SSF54001">
    <property type="entry name" value="Cysteine proteinases"/>
    <property type="match status" value="2"/>
</dbReference>
<feature type="compositionally biased region" description="Low complexity" evidence="4">
    <location>
        <begin position="3974"/>
        <end position="3990"/>
    </location>
</feature>
<feature type="region of interest" description="Disordered" evidence="4">
    <location>
        <begin position="4018"/>
        <end position="4050"/>
    </location>
</feature>
<feature type="region of interest" description="Disordered" evidence="4">
    <location>
        <begin position="4987"/>
        <end position="5011"/>
    </location>
</feature>
<feature type="compositionally biased region" description="Polar residues" evidence="4">
    <location>
        <begin position="2004"/>
        <end position="2021"/>
    </location>
</feature>
<gene>
    <name evidence="6" type="ORF">NRB20_56140</name>
</gene>
<comment type="caution">
    <text evidence="2">Lacks conserved residue(s) required for the propagation of feature annotation.</text>
</comment>
<reference evidence="6 7" key="1">
    <citation type="submission" date="2019-10" db="EMBL/GenBank/DDBJ databases">
        <title>Nocardia macrotermitis sp. nov. and Nocardia aurantia sp. nov., isolated from the gut of fungus growing-termite Macrotermes natalensis.</title>
        <authorList>
            <person name="Benndorf R."/>
            <person name="Schwitalla J."/>
            <person name="Martin K."/>
            <person name="De Beer W."/>
            <person name="Kaster A.-K."/>
            <person name="Vollmers J."/>
            <person name="Poulsen M."/>
            <person name="Beemelmanns C."/>
        </authorList>
    </citation>
    <scope>NUCLEOTIDE SEQUENCE [LARGE SCALE GENOMIC DNA]</scope>
    <source>
        <strain evidence="6 7">RB20</strain>
    </source>
</reference>
<name>A0A7K0D9P5_9NOCA</name>
<dbReference type="PANTHER" id="PTHR13037:SF24">
    <property type="entry name" value="POLYCOMB PROTEIN PCL-RELATED"/>
    <property type="match status" value="1"/>
</dbReference>
<dbReference type="PROSITE" id="PS51996">
    <property type="entry name" value="TR_MART"/>
    <property type="match status" value="1"/>
</dbReference>
<dbReference type="EMBL" id="WEGK01000013">
    <property type="protein sequence ID" value="MQY22496.1"/>
    <property type="molecule type" value="Genomic_DNA"/>
</dbReference>
<dbReference type="PANTHER" id="PTHR13037">
    <property type="entry name" value="FORMIN"/>
    <property type="match status" value="1"/>
</dbReference>
<feature type="compositionally biased region" description="Low complexity" evidence="4">
    <location>
        <begin position="2038"/>
        <end position="2057"/>
    </location>
</feature>
<feature type="region of interest" description="Disordered" evidence="4">
    <location>
        <begin position="6420"/>
        <end position="6448"/>
    </location>
</feature>
<dbReference type="Pfam" id="PF03496">
    <property type="entry name" value="ADPrib_exo_Tox"/>
    <property type="match status" value="1"/>
</dbReference>
<dbReference type="InterPro" id="IPR038765">
    <property type="entry name" value="Papain-like_cys_pep_sf"/>
</dbReference>
<feature type="region of interest" description="Disordered" evidence="4">
    <location>
        <begin position="3310"/>
        <end position="3332"/>
    </location>
</feature>
<feature type="region of interest" description="Disordered" evidence="4">
    <location>
        <begin position="2065"/>
        <end position="2084"/>
    </location>
</feature>
<feature type="region of interest" description="Disordered" evidence="4">
    <location>
        <begin position="596"/>
        <end position="771"/>
    </location>
</feature>
<feature type="compositionally biased region" description="Basic residues" evidence="4">
    <location>
        <begin position="2300"/>
        <end position="2312"/>
    </location>
</feature>
<feature type="domain" description="Calpain catalytic" evidence="5">
    <location>
        <begin position="4490"/>
        <end position="4624"/>
    </location>
</feature>
<feature type="region of interest" description="Disordered" evidence="4">
    <location>
        <begin position="1495"/>
        <end position="1516"/>
    </location>
</feature>
<feature type="compositionally biased region" description="Low complexity" evidence="4">
    <location>
        <begin position="3265"/>
        <end position="3293"/>
    </location>
</feature>
<sequence>MREPTPQQPFAAVGGIDQEVLNEVAHDHRTMRNPYLQLSPQQGRNRLPFSRQPSSGHQGNWQLWIRPESVVQQNPGPVVGRYGGVLAMNWIRDGSMDVGQGIDYTELRPSQRRDATDILLGLHTDNDDLTQRNWIGWAQVALGDNAVHMPWDNSVELGNLPARAQVWMSGPRGANALGVERVANTADEFRVYNPDTGHIYAMNASSLQQWITRSGITDLVVRDPAQQTVTPRPSMTDAVQIALDSLSPTAIDAPPHVPGTEAEPDFFAGLRPNVESTEKALGDTPPADESREVPDVTTPAPGPSTGERRLARPTAYRPEMLGQAGRSTSPQREKQPIEPSRNFPVTLARATPRQRRGVPRPLGSRDPIALVDDTEQRIRSESPPSDPLMHNPYLVLVRQEHRFSSRSTWQLQLRPLNPYGDIVVGRPSGWLAMHWLLTGPPADGRPITYATITPEQRQQAIDMLLSTHADSDDQRQEQLVQWAQRNLDITNARHEVFVPQRTDLQALPTDARIWMISHGGLSALAAQRIGSTDQFLVYNDDSGYVERMTRTVMENTMAMYGITDLVFLDPASQPAVVAPSLNPSLVVPPTYQEAVEAGPLAPPPAYTDPSAPGGFQPSEHQSRHSTTTLTTTRPDGNVVRTSDGSTSDITPDIRTTNTPSGSTAYPTQAEHLPSTPLSSSPFDRGPPTDPTPTPDSPSTETAPAQDFFTGLRPDTAPTAPPRQPAPQQQPHTEGPHLAPATHPRTTPAPRTRNSRLDIGRLFSATKREPAPTAMIDGEQHHIQHDKQPNHHAMRDPHLYLLQQRNGSWEMRLGPTTPSRGRPVGRLGSWLALQRLIIEPPTNGQHFDYRTLTPEQRQQAIDMLLSTHADSDDQRRNQLVQWAQRSLGDNTRHAPFRPGQTNLRALLPADAPVWMIGDRGTNAFAVRRTGNTDQFLVYQPGATYDVQVDSATLEAQMYGITDLVILDPAHDTIPANCVPRVLQFTANRFIRRNGHAPFTPPTEPDHTTLPGTTGRELQTITGILHTIPNRDLITQHLRGRDGAQAIVIYQHTTTNHHGIGAHAVVYYNHNGNTYVHDPHLPGDDLTVEQYHNRTPPPHALAAATFTPDGTRDTIPGHTTDALTTLGNTRIGAKPKIKKETHAYHYLMLAAILEDKSNTAIAKAAKRYLGDDYAETSTNAVKRSQTAQRIKLEVDVRESFDIDLNQAIVNAAVKQKWFTDEDIEQFRERINLIKSAQRVIPSIREPEPDTTTTTPAHWNPVTPGTHHPLIATAARIAGENNPQTMRKRLAAHLEANSHLYREYLTNDTYEEKNTDETGIYEQFIGTHEFDESTQFNTWLSEHRAQTLTNEITALRNTKEKYVDNHNRLRGHGNTPLILIAAINLTPNTNFTIQHPDHPQHHYRNTPNQPTIHIHHNNDTYHTGTKIELTKIELRYLPHLVDGHSDPKIAKIMNVTPINVNDSFGRLRKKVGIEPAHQAGRDALKTWAIQTGELARNTIDDNKYPTNPENTTAPNPNQIDGFEILRTTELARKLANKELPPGTHIHLATPSRADPLTTTASNDHIRATIDTLDHSQNNTVIIHTPATPTSTSTGTTPVHWNHVEPGTHHPLLATAARITNTDPQHIREKLAQHLHNNRNRYRDHITNNDLDHQRITQLTTYQKFLDIHPDNIATAAVMDANTQFETQLTRQRTQLLDKEIEALRNTEEDYVDNHNRLLGHGDTPLALIAAINLIDTANFTIEHPDTTRHHYHNKPNQPTIHIRHNNDNTYETGTTITLTKHEHTYLQHLVTEHTNKQTASPLQQDLQNTIPRAAVVSLNRLRQKVEISAELAALVTWAKQTGALNQSQLNPDTNYTTNPYTTNTGNNSATRAPPTRTNPPLEYAGNTHNINPDELVITQGKKVTLAEGETAILTAEQRTFVAYAALGYKSGAIAEALRSTGHPDYVGIKAKSAQGMLASINKLLGVTNLPANNRHPELVRLAKQLEVVTDGDLDRLRAHGAGPENNPHPSDGSTPHPRTNTTGPSRKRKRTPDTTIASSSTTHPTNQPTPTPTTNCAPQTLHFGVNHFQNNGHTPDNIHIKRPTPNHTTTINNTLNGMTGQNYATLAGPLQTLPARFLITDYLENTLGPGSLALTIYQHHTTNNHHTIGAHAIAYYNHNGTIKVYDPATHHPNDDHPTATDYHTHHPEPPTLAAALYTPHAKHTTIPGHTTDALTTLGNTLIGAPETTTPTQPTTPQWEQDFTTIDHTLGLTITEPMDYTTENTAPSVRSDETGPLTHPRLAPESGAPSTNLDTGSASAHVASRPRRVRAPRHGASRSNTTSKLWKRSPAYLYLLYVAILDKPTNKDIVEAVQKYGSRNVPIKWHTQPKDITISIVKTALWALRDQLIPSVPGGKRSRSRHGHAYEGLVDAAKARNLITDREIEEFRRQINIGDGSTAHPHAEAAVTSEQTYPTIREPEPDTTTTTPARWNRVDPGAHHSLIAAAARIAAEDDPNQMRRRLADHLRENFSYYYLLITNDILDGKVEDRPGVHQEFLDTHPDQSPTAPDHLEQFTPGLVERMRRILTDEIAALHTTDSRYIDNQYRLTGHGNTPLVLVAAMHLAPKTNFTVEHPDHTQHHYRNTPDQPTIHIRHDRNGTYYTGTTITLNDYERAYLSHLVAGESNEKIVETFRQSGDPDPKFARATLESLGFAHHDLRTRAGTATTYTAGHTDLITWAKQTGELTRSDTGDTALDAPGDTNAPTAGRAHGFEAVHIDELSRRLAHNELPPGTRIHLSTPGEPHHWTTATAAANALIRETLGTLDRTQITAILIHTPATPTSTNTTRTPPVNWKHVAPGTHPSPLLATAARAAGYDDPRQMRRRLVEHLENNRDRYRERITNDSLDAKRIAELARHQTLPVTADTPQPETWFAEERDRILEDEITALRDLDAPYADTGTHLLGHGDTPLVLVATAELMRTANVTIEHPDGTRHHYHNKPDQPTIHIRHNQNNYYTGTSIKLNEDQRTFLPYLVAGYTDQEIVTMLHELDDPDNPEYEHVTEWVVRNRFKELRKKVGIQLIRNAGRAALVTWAKQTGTVPQNNTDEFDLPTPTQDTADEPMTIAPTEDTTEPTPQLDDLTLPDNAIITLDHTDNSMNIALPHDFHIPTEIISMHFDGEPMNIDEFSTLPAEFSPFPTGFLTMDTEWPGIFSPFTIPNTPTYNFDYTTNLDTTATRAPPHNTDTTTGIPATEDEFSEVFDDFFNSDLPDDITIDPSELDAYFGPDNPAPAADTSTPDTSNPIPDTTNTPTPTTHQAQAADTPDRTAPALHADQIDLDPSAREPITASNDQPTAQSDRDTVTVPAGHVLIEGDQRTYLLYTAGYTSSAAIAKALEKHDPPLHTEAGTVNDSLAELQLRLGLTPNTGPAGLQYLLMAAGQRAAPTFSEAENALVERLTERLDPDTFVFTHDKKITLPGGKEYTATAHQRTVVLYAAAEYGSDLAIKNALQNTGASEYVNITESAVGSVISKVRKNLKNLASLESSTRPDLGKMAADLGMFTYGDIAEVRARRIGAGSRSDGSIPTVRDTPIANNQRTYLLYVFAGYKSGKDIAKAIRQKTKSKHPHAAEVNNSLKGLQKRLGINQDLSPQGLADLVAIAGSRAAQEITPAEIRDSTSSSDGSTPHRDTHIPTTNTLGKRKHTPDHIPTASFPTAPNPTPTTSQVQTVGAFEAPHPPADLVRRLAPTEGARVRDISILNNQRTYLRYVTAGYKSGIDIAKAIRQKTNSKYPTRTDVDQSLKALQKRLGIDQDLSPQGLAKLVAAARSRATQEITEAEIAAIPRPNCAPLAMQFTEKHFIDRKTQPPFTTPTENEHNPLTGMTGQKFQTIIGTPLQTVDAQKRADITNLLNRLGDGALALVIDQYTTGNNELGIGAHTTVYYNDKGTIKVHDPATTGPDIPFTDYTPPPTRAIATAVFTPEGNRDTIPEHPPTGLITLGNTLIGAPPDADTPTDQAPASAAGDITGPPASTVNTEDPVEAFFMLDDAAATPTPTHTDAPEPDPNDHPQPREPSPTTTMEDLDAPEPVRWDMLPDNGNQLFEALARWEGHIGAQRVRRLLADRMHELFEERYDEYSATLRSILNATPHLQQIRQSDQDRRAHADAQYHAGKLSDEAWDNEAVVREKFEDELEHWRRTDLRRLIELLRNPHAPTDHLLGLLIPLTALASGLSIIVQHPDGTSDVYPDRTDHTHPDRTPDAVLGRFNPPFLLLHASADDTPRLSLAMDADGIGPANLDNPEAFPTRPATETTDDTMDLDEPTTPTEFDSLRTNFGHDILEKLGFELPDGTTDPERTQLDETIPAPPTQRPTQFPPPGIPVMMPRPSLPLAGEILTLVALDGTGHHLQITGAAKAKFLPDKDVYRVQFDANGNELDLPAALADQDEGFTFTPPDPTAEFGTLTWDVPYGQTRFIGTDVTGAEKALHVAHGRTIVARPGPGTSRWLKAPEDPTWVRVEAHELVLPRLPQLIDRSGEDLYGPSGEPQPEDVGQGAAGDCALLTNLKAKATVDKQAIRDILHDNNDGTVSVRFRVKSPASTKDELIWEYIWVPVHKSIYVHPGTDIGYFAYHQTGKPLWPSIIEKAYAMRFGGGNDYHGLNTGAPAGVVAAILGKGFHQAPTSYNTYDPAQGEVVEIKQPGRAQPVRTVNDGTFLHPLRFDMYTLHNLVSDFLTRERVHSDRTQNDMPAADFEFARTIADSFEHWHQEAMPKYEAAKQRINTIPKENKAAIDAAWAEYDRTESITTPAGFRGYLDRRYPNQWDDEKRALTEYFKTTQEGPPEHRILPTHLAAAAHAIAERIDHALQRGTTVIVGTHPFGAGRENKTAVPGLIGDHAYTAVNVERDANRTPIWILIENPWNHNRRLPTPIPGIQLRLDPGGNNYHPDGHGGHYRIARDGTRYITRKDGTQERHDPDHNIYRYSPDTTRYHRAPDGTIQQHNPDGSHYRKDRDQTEYWTHKNRTTKYIRQPGQPPRLDPTRIDPPDTTFPRRGGIIALAPEHVTKLENLYMSGPGAHALYGPQDPVVVRTNTKYLDTGGFGEESSSQGTSAMPRAPTNTTHTDTPAGGTLAALTTASPNDTPADATAPQPTPTVVASEEQTVFGDHLDQQLSTNPVPVTDTPPQRPEFPKTFDWSLLKPKPLDVGERLENLSREDKDKKFPKLPLPVELPGPKAPGGDRILTLLDYAGDAHRFYNSGSMHVTVGEIPGKGLHYRYQGPTGLMTYLPTALLDITTHFRPDAPGSTTGMLHWNLPGGQTRIAGISSATGTPTIRTVPAGTPVIATPRNSTSRWIKLPGEQDWIAVTGGNEVIPALPRLIDLHDHPLFHISKDGTPEIHPEDLQQRGANTCSLLAPLKVMVNDHPQAILDMLTDYKDGTAGVRFFIDGKPEWVRVEKQRWDSPHSVHHEVGKPIWAVMIEKAFLQRFVASDGYSAAGFPPGMVLERLGREYYEAGTGTPRPTPVGSERVLHPFRLGPNELRKLLGPNADSQFIDEFPGHYEHWHAQANARRAADYQRLQQVHQGGLALELAWNRYQQSEERNAAAVFQRYLNDVLPAKWQAEKAAVTDYHRQVTSGGRLGALQSDVQKTAATAFLRRIEYLLKRGATVLIDTHAFGPGVENATMVPGLYGKHTYAVLGLEYDPHTGEPVRLILENPHDDNHRFRWTIPGIELRLDPGGTGYIDDNGVRYRHDSARDITYFRVGDPRTGRGPGERLHDIVTDFFTPAGATEYRRAPDNTIIGLSANGERYTRTPEGIEHRVMRDHQAWRLPDRTEYHLLPSGSVLEKVPGRNPRIHEPGTFHAWPTVPTPKRTGIVAVGLEHMSKFYMITANGPGAYAAGLRAHTGGQPNSTGATPPTTLAPGAPRTSAPATPPPATAEPQQSPDNPTPQWVPLTNAGNRVFEALSRLSGHLTASDARRRVAQQMRQHTVEFNGLFDPPQLGVIYRRETVRRAAVEKDHDAGNLTSEQWDAELQQRQQFNQQFHQYRQIGYFHLANVLDNPQMDTDGLATLVLPIAARALALNLIVLHPKTARGLHQHGASDAPFALLHIDPENPEHTLIATEPDGTLFTIAPEQLHSPAAFALPPGHTPLPPISTGLDAHGPGIGHLNLDGIRVFDTTAAGVNFGETRMARWHELTPEQQHAVWAYDRRPIPNGTLRNPDAELQLGLDRFAAVLAMKRLLTELTGSDQLSLAALTSWYQRGETAVGQAIPDPTRASATWQKLRALLESPDPERALRVIEENSVHAEQYQKIYQRYLGLPARSTSVRRQIELLDEATRRPIPLTEPIEVQRGLFETTFLLASDGEPLGDRDPALLAGTVQTEPGYLSTAVDRHLIIMPAGQKFTAWLSLIVPVGAHGLWIGSRSNVPDANELLFPRGTRYRITTLMRHPATGVLLINADILLPPGDTESQDGHLPESSGPQPPPWLPSTESR</sequence>
<feature type="region of interest" description="Disordered" evidence="4">
    <location>
        <begin position="3969"/>
        <end position="4003"/>
    </location>
</feature>
<feature type="compositionally biased region" description="Acidic residues" evidence="4">
    <location>
        <begin position="4277"/>
        <end position="4286"/>
    </location>
</feature>
<dbReference type="GO" id="GO:0004198">
    <property type="term" value="F:calcium-dependent cysteine-type endopeptidase activity"/>
    <property type="evidence" value="ECO:0007669"/>
    <property type="project" value="InterPro"/>
</dbReference>
<feature type="region of interest" description="Disordered" evidence="4">
    <location>
        <begin position="3240"/>
        <end position="3296"/>
    </location>
</feature>
<organism evidence="6 7">
    <name type="scientific">Nocardia macrotermitis</name>
    <dbReference type="NCBI Taxonomy" id="2585198"/>
    <lineage>
        <taxon>Bacteria</taxon>
        <taxon>Bacillati</taxon>
        <taxon>Actinomycetota</taxon>
        <taxon>Actinomycetes</taxon>
        <taxon>Mycobacteriales</taxon>
        <taxon>Nocardiaceae</taxon>
        <taxon>Nocardia</taxon>
    </lineage>
</organism>
<feature type="region of interest" description="Disordered" evidence="4">
    <location>
        <begin position="3638"/>
        <end position="3694"/>
    </location>
</feature>
<dbReference type="InterPro" id="IPR003540">
    <property type="entry name" value="ADP-ribosyltransferase"/>
</dbReference>
<feature type="region of interest" description="Disordered" evidence="4">
    <location>
        <begin position="2430"/>
        <end position="2470"/>
    </location>
</feature>
<evidence type="ECO:0000256" key="2">
    <source>
        <dbReference type="PROSITE-ProRule" id="PRU00239"/>
    </source>
</evidence>
<feature type="coiled-coil region" evidence="3">
    <location>
        <begin position="2854"/>
        <end position="2881"/>
    </location>
</feature>
<feature type="compositionally biased region" description="Polar residues" evidence="4">
    <location>
        <begin position="5063"/>
        <end position="5083"/>
    </location>
</feature>
<dbReference type="GO" id="GO:0006508">
    <property type="term" value="P:proteolysis"/>
    <property type="evidence" value="ECO:0007669"/>
    <property type="project" value="InterPro"/>
</dbReference>
<dbReference type="GO" id="GO:0005576">
    <property type="term" value="C:extracellular region"/>
    <property type="evidence" value="ECO:0007669"/>
    <property type="project" value="InterPro"/>
</dbReference>
<dbReference type="Proteomes" id="UP000438448">
    <property type="component" value="Unassembled WGS sequence"/>
</dbReference>
<feature type="compositionally biased region" description="Polar residues" evidence="4">
    <location>
        <begin position="2284"/>
        <end position="2293"/>
    </location>
</feature>
<feature type="compositionally biased region" description="Polar residues" evidence="4">
    <location>
        <begin position="639"/>
        <end position="666"/>
    </location>
</feature>
<protein>
    <recommendedName>
        <fullName evidence="5">Calpain catalytic domain-containing protein</fullName>
    </recommendedName>
</protein>
<keyword evidence="3" id="KW-0175">Coiled coil</keyword>
<feature type="region of interest" description="Disordered" evidence="4">
    <location>
        <begin position="5127"/>
        <end position="5153"/>
    </location>
</feature>
<feature type="region of interest" description="Disordered" evidence="4">
    <location>
        <begin position="2256"/>
        <end position="2318"/>
    </location>
</feature>
<evidence type="ECO:0000256" key="4">
    <source>
        <dbReference type="SAM" id="MobiDB-lite"/>
    </source>
</evidence>
<feature type="compositionally biased region" description="Low complexity" evidence="4">
    <location>
        <begin position="5868"/>
        <end position="5886"/>
    </location>
</feature>
<dbReference type="Gene3D" id="3.90.176.10">
    <property type="entry name" value="Toxin ADP-ribosyltransferase, Chain A, domain 1"/>
    <property type="match status" value="1"/>
</dbReference>
<dbReference type="SUPFAM" id="SSF56399">
    <property type="entry name" value="ADP-ribosylation"/>
    <property type="match status" value="1"/>
</dbReference>
<dbReference type="InterPro" id="IPR047002">
    <property type="entry name" value="Tcp10_C_sf"/>
</dbReference>
<dbReference type="PROSITE" id="PS50203">
    <property type="entry name" value="CALPAIN_CAT"/>
    <property type="match status" value="1"/>
</dbReference>
<feature type="region of interest" description="Disordered" evidence="4">
    <location>
        <begin position="1992"/>
        <end position="2057"/>
    </location>
</feature>
<proteinExistence type="predicted"/>
<keyword evidence="7" id="KW-1185">Reference proteome</keyword>
<feature type="region of interest" description="Disordered" evidence="4">
    <location>
        <begin position="5858"/>
        <end position="5908"/>
    </location>
</feature>
<evidence type="ECO:0000256" key="1">
    <source>
        <dbReference type="ARBA" id="ARBA00022581"/>
    </source>
</evidence>
<feature type="region of interest" description="Disordered" evidence="4">
    <location>
        <begin position="1843"/>
        <end position="1872"/>
    </location>
</feature>
<feature type="region of interest" description="Disordered" evidence="4">
    <location>
        <begin position="4952"/>
        <end position="4972"/>
    </location>
</feature>
<dbReference type="Gene3D" id="2.60.450.20">
    <property type="match status" value="1"/>
</dbReference>